<comment type="caution">
    <text evidence="1">The sequence shown here is derived from an EMBL/GenBank/DDBJ whole genome shotgun (WGS) entry which is preliminary data.</text>
</comment>
<dbReference type="EMBL" id="CAJVPZ010003948">
    <property type="protein sequence ID" value="CAG8538550.1"/>
    <property type="molecule type" value="Genomic_DNA"/>
</dbReference>
<reference evidence="1" key="1">
    <citation type="submission" date="2021-06" db="EMBL/GenBank/DDBJ databases">
        <authorList>
            <person name="Kallberg Y."/>
            <person name="Tangrot J."/>
            <person name="Rosling A."/>
        </authorList>
    </citation>
    <scope>NUCLEOTIDE SEQUENCE</scope>
    <source>
        <strain evidence="1">IN212</strain>
    </source>
</reference>
<dbReference type="Proteomes" id="UP000789396">
    <property type="component" value="Unassembled WGS sequence"/>
</dbReference>
<name>A0A9N9AQE8_9GLOM</name>
<evidence type="ECO:0000313" key="1">
    <source>
        <dbReference type="EMBL" id="CAG8538550.1"/>
    </source>
</evidence>
<accession>A0A9N9AQE8</accession>
<keyword evidence="2" id="KW-1185">Reference proteome</keyword>
<evidence type="ECO:0000313" key="2">
    <source>
        <dbReference type="Proteomes" id="UP000789396"/>
    </source>
</evidence>
<dbReference type="AlphaFoldDB" id="A0A9N9AQE8"/>
<proteinExistence type="predicted"/>
<protein>
    <submittedName>
        <fullName evidence="1">8679_t:CDS:1</fullName>
    </submittedName>
</protein>
<sequence>MKTVNHSFQSIPYIKKYFKFNNITDIVNCSINIDSNNISNFIYKDYATLNNNLDDDDIIINEEG</sequence>
<organism evidence="1 2">
    <name type="scientific">Racocetra fulgida</name>
    <dbReference type="NCBI Taxonomy" id="60492"/>
    <lineage>
        <taxon>Eukaryota</taxon>
        <taxon>Fungi</taxon>
        <taxon>Fungi incertae sedis</taxon>
        <taxon>Mucoromycota</taxon>
        <taxon>Glomeromycotina</taxon>
        <taxon>Glomeromycetes</taxon>
        <taxon>Diversisporales</taxon>
        <taxon>Gigasporaceae</taxon>
        <taxon>Racocetra</taxon>
    </lineage>
</organism>
<gene>
    <name evidence="1" type="ORF">RFULGI_LOCUS4116</name>
</gene>